<dbReference type="EMBL" id="SLUK01000012">
    <property type="protein sequence ID" value="TCL41915.1"/>
    <property type="molecule type" value="Genomic_DNA"/>
</dbReference>
<dbReference type="Proteomes" id="UP000294682">
    <property type="component" value="Unassembled WGS sequence"/>
</dbReference>
<organism evidence="1 2">
    <name type="scientific">Harryflintia acetispora</name>
    <dbReference type="NCBI Taxonomy" id="1849041"/>
    <lineage>
        <taxon>Bacteria</taxon>
        <taxon>Bacillati</taxon>
        <taxon>Bacillota</taxon>
        <taxon>Clostridia</taxon>
        <taxon>Eubacteriales</taxon>
        <taxon>Oscillospiraceae</taxon>
        <taxon>Harryflintia</taxon>
    </lineage>
</organism>
<dbReference type="RefSeq" id="WP_132085130.1">
    <property type="nucleotide sequence ID" value="NZ_SLUK01000012.1"/>
</dbReference>
<evidence type="ECO:0000313" key="2">
    <source>
        <dbReference type="Proteomes" id="UP000294682"/>
    </source>
</evidence>
<accession>A0A9X8UHL9</accession>
<reference evidence="1 2" key="1">
    <citation type="submission" date="2019-03" db="EMBL/GenBank/DDBJ databases">
        <title>Genomic Encyclopedia of Type Strains, Phase IV (KMG-IV): sequencing the most valuable type-strain genomes for metagenomic binning, comparative biology and taxonomic classification.</title>
        <authorList>
            <person name="Goeker M."/>
        </authorList>
    </citation>
    <scope>NUCLEOTIDE SEQUENCE [LARGE SCALE GENOMIC DNA]</scope>
    <source>
        <strain evidence="1 2">DSM 100433</strain>
    </source>
</reference>
<comment type="caution">
    <text evidence="1">The sequence shown here is derived from an EMBL/GenBank/DDBJ whole genome shotgun (WGS) entry which is preliminary data.</text>
</comment>
<proteinExistence type="predicted"/>
<protein>
    <submittedName>
        <fullName evidence="1">Uncharacterized protein</fullName>
    </submittedName>
</protein>
<sequence>MERPSCLHIPTHYEDERAQIMWGPVEGANCYQLDCVYDESFERASTGRSWAALKAAEQNWTQFEGRQLGWESFEALSAQGLMWRNIAFEDLDWAQFEGSDHTWGELTTLPVRFTVYEGGGTPAYPPDLGQSWEMLHASGYPWGVLDNSGHSWGEIELLFHNGPTWRDAQGYDLAWSGVESSNLTWGEIGELMKNGLTWEGMNARQLDWAGVEAKELDWSGLAQLPPDHNEHPSCMVDVLPYASEATYRVRTTNETACSEYLTSSPVPILPLFYREDEITLEVIAGREYQFQLSAWEIQEFWDLVMTLKYQSHMLRLEQFRTELPASKADDHGADPVSNVGKVYKGEGEVQFICTKPMRAAKQWSGPVVLVSFTALGTGTTSLTLH</sequence>
<name>A0A9X8UHL9_9FIRM</name>
<evidence type="ECO:0000313" key="1">
    <source>
        <dbReference type="EMBL" id="TCL41915.1"/>
    </source>
</evidence>
<keyword evidence="2" id="KW-1185">Reference proteome</keyword>
<gene>
    <name evidence="1" type="ORF">EDD78_11285</name>
</gene>
<dbReference type="AlphaFoldDB" id="A0A9X8UHL9"/>